<protein>
    <submittedName>
        <fullName evidence="1">Uncharacterized protein</fullName>
    </submittedName>
</protein>
<reference evidence="1" key="1">
    <citation type="submission" date="2019-08" db="EMBL/GenBank/DDBJ databases">
        <title>Genome sequence of Clostridiales bacterium MT110.</title>
        <authorList>
            <person name="Cao J."/>
        </authorList>
    </citation>
    <scope>NUCLEOTIDE SEQUENCE</scope>
    <source>
        <strain evidence="1">MT110</strain>
    </source>
</reference>
<accession>A0ACD1AE04</accession>
<gene>
    <name evidence="1" type="ORF">FRZ06_15860</name>
</gene>
<evidence type="ECO:0000313" key="1">
    <source>
        <dbReference type="EMBL" id="QOX64715.1"/>
    </source>
</evidence>
<proteinExistence type="predicted"/>
<dbReference type="Proteomes" id="UP000594014">
    <property type="component" value="Chromosome"/>
</dbReference>
<sequence length="547" mass="61866">MKELRVLKLLDRVAFLFKILGADYILMRKILEIKLIMDGRRIPTVLNNNKEAEATKEKNHFLSSLWVYTLMGAITVPFIIMGDHYIFQMSLVFGIYLFMIMSTLISDFSSVLLDLRDKNVLLSKPVDAKTVSMAKTVHVLIYMSFISVAFAGIPILVSLVRHGILFALVFVCEIILADLFIVAVTALIYLLVLKVFDGEKLKDIINYVQIALAIVIAIGYQLIGRLFQFTELSAVFIPKWWQCFVVPVWFGAPFEILLNGSKNGYFGLFSLLALLMPIISILMFLRLMPVFERNLQKLASYSGSRRKSRLRLSEKMARLVCFSREERTFYRFAMDMMRNEREFKLQVYPSLGLSIVFPFLFIMNEIAYGSSSLPLSPNYCLHLYFGAIFLPSVIQMMKCSANYRAAWIYKTAPVKDVGAIYKGTMKALLVRLFLPVFFLESIIFVMLLGSGIIPNLIGIFLNIMLFSVVCFHIFEKKLPFSEGFGSGQKGSLAAIPTLFILGALAGAHYFLISAWFGSGGIYGVILLSAAANVVLWRKAFAVKRKPL</sequence>
<dbReference type="EMBL" id="CP042469">
    <property type="protein sequence ID" value="QOX64715.1"/>
    <property type="molecule type" value="Genomic_DNA"/>
</dbReference>
<keyword evidence="2" id="KW-1185">Reference proteome</keyword>
<name>A0ACD1AE04_9FIRM</name>
<organism evidence="1 2">
    <name type="scientific">Anoxybacterium hadale</name>
    <dbReference type="NCBI Taxonomy" id="3408580"/>
    <lineage>
        <taxon>Bacteria</taxon>
        <taxon>Bacillati</taxon>
        <taxon>Bacillota</taxon>
        <taxon>Clostridia</taxon>
        <taxon>Peptostreptococcales</taxon>
        <taxon>Anaerovoracaceae</taxon>
        <taxon>Anoxybacterium</taxon>
    </lineage>
</organism>
<evidence type="ECO:0000313" key="2">
    <source>
        <dbReference type="Proteomes" id="UP000594014"/>
    </source>
</evidence>